<evidence type="ECO:0008006" key="3">
    <source>
        <dbReference type="Google" id="ProtNLM"/>
    </source>
</evidence>
<organism evidence="1 2">
    <name type="scientific">Paenibacillus melissococcoides</name>
    <dbReference type="NCBI Taxonomy" id="2912268"/>
    <lineage>
        <taxon>Bacteria</taxon>
        <taxon>Bacillati</taxon>
        <taxon>Bacillota</taxon>
        <taxon>Bacilli</taxon>
        <taxon>Bacillales</taxon>
        <taxon>Paenibacillaceae</taxon>
        <taxon>Paenibacillus</taxon>
    </lineage>
</organism>
<evidence type="ECO:0000313" key="2">
    <source>
        <dbReference type="Proteomes" id="UP001154322"/>
    </source>
</evidence>
<accession>A0ABM9G994</accession>
<dbReference type="Proteomes" id="UP001154322">
    <property type="component" value="Unassembled WGS sequence"/>
</dbReference>
<dbReference type="RefSeq" id="WP_213426414.1">
    <property type="nucleotide sequence ID" value="NZ_AP031286.1"/>
</dbReference>
<dbReference type="SUPFAM" id="SSF56091">
    <property type="entry name" value="DNA ligase/mRNA capping enzyme, catalytic domain"/>
    <property type="match status" value="1"/>
</dbReference>
<comment type="caution">
    <text evidence="1">The sequence shown here is derived from an EMBL/GenBank/DDBJ whole genome shotgun (WGS) entry which is preliminary data.</text>
</comment>
<keyword evidence="2" id="KW-1185">Reference proteome</keyword>
<dbReference type="EMBL" id="CALYLO010000009">
    <property type="protein sequence ID" value="CAH8248331.1"/>
    <property type="molecule type" value="Genomic_DNA"/>
</dbReference>
<evidence type="ECO:0000313" key="1">
    <source>
        <dbReference type="EMBL" id="CAH8248331.1"/>
    </source>
</evidence>
<name>A0ABM9G994_9BACL</name>
<gene>
    <name evidence="1" type="ORF">WJ0W_005588</name>
</gene>
<reference evidence="1" key="1">
    <citation type="submission" date="2022-06" db="EMBL/GenBank/DDBJ databases">
        <authorList>
            <person name="Dietemann V."/>
            <person name="Ory F."/>
            <person name="Dainat B."/>
            <person name="Oberhansli S."/>
        </authorList>
    </citation>
    <scope>NUCLEOTIDE SEQUENCE</scope>
    <source>
        <strain evidence="1">Ena-SAMPLE-TAB-26-04-2022-14:26:32:270-5432</strain>
    </source>
</reference>
<sequence>MKDGAKLEAFLNDFNYIAEEKWDGSHYLSILGRFFSRQISDVVGIPMEKTDRVPHLSEHLSIFPGLILDGELYIPGKLPC</sequence>
<proteinExistence type="predicted"/>
<protein>
    <recommendedName>
        <fullName evidence="3">ATP-dependent DNA ligase family profile domain-containing protein</fullName>
    </recommendedName>
</protein>